<keyword evidence="2" id="KW-0004">4Fe-4S</keyword>
<keyword evidence="3" id="KW-0949">S-adenosyl-L-methionine</keyword>
<keyword evidence="8" id="KW-0411">Iron-sulfur</keyword>
<reference evidence="10 11" key="1">
    <citation type="journal article" date="2015" name="Genome Announc.">
        <title>Genomes of Geoalkalibacter ferrihydriticus Z-0531T and Geoalkalibacter subterraneus Red1T, Two Haloalkaliphilic Metal-Reducing Deltaproteobacteria.</title>
        <authorList>
            <person name="Badalamenti J.P."/>
            <person name="Krajmalnik-Brown R."/>
            <person name="Torres C.I."/>
            <person name="Bond D.R."/>
        </authorList>
    </citation>
    <scope>NUCLEOTIDE SEQUENCE [LARGE SCALE GENOMIC DNA]</scope>
    <source>
        <strain evidence="10 11">Red1</strain>
    </source>
</reference>
<protein>
    <submittedName>
        <fullName evidence="10">Radical SAM protein</fullName>
    </submittedName>
</protein>
<dbReference type="GO" id="GO:0046872">
    <property type="term" value="F:metal ion binding"/>
    <property type="evidence" value="ECO:0007669"/>
    <property type="project" value="UniProtKB-KW"/>
</dbReference>
<dbReference type="Gene3D" id="3.20.20.70">
    <property type="entry name" value="Aldolase class I"/>
    <property type="match status" value="1"/>
</dbReference>
<evidence type="ECO:0000256" key="2">
    <source>
        <dbReference type="ARBA" id="ARBA00022485"/>
    </source>
</evidence>
<dbReference type="SFLD" id="SFLDS00029">
    <property type="entry name" value="Radical_SAM"/>
    <property type="match status" value="1"/>
</dbReference>
<dbReference type="Proteomes" id="UP000035036">
    <property type="component" value="Chromosome"/>
</dbReference>
<dbReference type="SUPFAM" id="SSF102114">
    <property type="entry name" value="Radical SAM enzymes"/>
    <property type="match status" value="1"/>
</dbReference>
<dbReference type="GO" id="GO:0004076">
    <property type="term" value="F:biotin synthase activity"/>
    <property type="evidence" value="ECO:0007669"/>
    <property type="project" value="InterPro"/>
</dbReference>
<keyword evidence="4" id="KW-0001">2Fe-2S</keyword>
<dbReference type="HOGENOM" id="CLU_052149_0_0_7"/>
<dbReference type="STRING" id="483547.GSUB_07485"/>
<evidence type="ECO:0000313" key="10">
    <source>
        <dbReference type="EMBL" id="AJF06418.1"/>
    </source>
</evidence>
<evidence type="ECO:0000313" key="11">
    <source>
        <dbReference type="Proteomes" id="UP000035036"/>
    </source>
</evidence>
<comment type="cofactor">
    <cofactor evidence="1">
        <name>[4Fe-4S] cluster</name>
        <dbReference type="ChEBI" id="CHEBI:49883"/>
    </cofactor>
</comment>
<dbReference type="PANTHER" id="PTHR22976:SF2">
    <property type="entry name" value="BIOTIN SYNTHASE, MITOCHONDRIAL"/>
    <property type="match status" value="1"/>
</dbReference>
<dbReference type="KEGG" id="gsb:GSUB_07485"/>
<evidence type="ECO:0000256" key="5">
    <source>
        <dbReference type="ARBA" id="ARBA00022723"/>
    </source>
</evidence>
<dbReference type="InterPro" id="IPR058240">
    <property type="entry name" value="rSAM_sf"/>
</dbReference>
<evidence type="ECO:0000256" key="4">
    <source>
        <dbReference type="ARBA" id="ARBA00022714"/>
    </source>
</evidence>
<dbReference type="Pfam" id="PF04055">
    <property type="entry name" value="Radical_SAM"/>
    <property type="match status" value="1"/>
</dbReference>
<keyword evidence="7" id="KW-0408">Iron</keyword>
<proteinExistence type="predicted"/>
<evidence type="ECO:0000256" key="6">
    <source>
        <dbReference type="ARBA" id="ARBA00022756"/>
    </source>
</evidence>
<organism evidence="10 11">
    <name type="scientific">Geoalkalibacter subterraneus</name>
    <dbReference type="NCBI Taxonomy" id="483547"/>
    <lineage>
        <taxon>Bacteria</taxon>
        <taxon>Pseudomonadati</taxon>
        <taxon>Thermodesulfobacteriota</taxon>
        <taxon>Desulfuromonadia</taxon>
        <taxon>Desulfuromonadales</taxon>
        <taxon>Geoalkalibacteraceae</taxon>
        <taxon>Geoalkalibacter</taxon>
    </lineage>
</organism>
<keyword evidence="11" id="KW-1185">Reference proteome</keyword>
<evidence type="ECO:0000259" key="9">
    <source>
        <dbReference type="PROSITE" id="PS51918"/>
    </source>
</evidence>
<accession>A0A0B5FGH1</accession>
<dbReference type="InterPro" id="IPR002684">
    <property type="entry name" value="Biotin_synth/BioAB"/>
</dbReference>
<dbReference type="InterPro" id="IPR007197">
    <property type="entry name" value="rSAM"/>
</dbReference>
<evidence type="ECO:0000256" key="7">
    <source>
        <dbReference type="ARBA" id="ARBA00023004"/>
    </source>
</evidence>
<dbReference type="RefSeq" id="WP_040200030.1">
    <property type="nucleotide sequence ID" value="NZ_CP010311.1"/>
</dbReference>
<dbReference type="GO" id="GO:0051539">
    <property type="term" value="F:4 iron, 4 sulfur cluster binding"/>
    <property type="evidence" value="ECO:0007669"/>
    <property type="project" value="UniProtKB-KW"/>
</dbReference>
<dbReference type="EMBL" id="CP010311">
    <property type="protein sequence ID" value="AJF06418.1"/>
    <property type="molecule type" value="Genomic_DNA"/>
</dbReference>
<name>A0A0B5FGH1_9BACT</name>
<dbReference type="InterPro" id="IPR013785">
    <property type="entry name" value="Aldolase_TIM"/>
</dbReference>
<dbReference type="OrthoDB" id="5405220at2"/>
<keyword evidence="5" id="KW-0479">Metal-binding</keyword>
<dbReference type="GO" id="GO:0051537">
    <property type="term" value="F:2 iron, 2 sulfur cluster binding"/>
    <property type="evidence" value="ECO:0007669"/>
    <property type="project" value="UniProtKB-KW"/>
</dbReference>
<evidence type="ECO:0000256" key="8">
    <source>
        <dbReference type="ARBA" id="ARBA00023014"/>
    </source>
</evidence>
<dbReference type="PANTHER" id="PTHR22976">
    <property type="entry name" value="BIOTIN SYNTHASE"/>
    <property type="match status" value="1"/>
</dbReference>
<gene>
    <name evidence="10" type="ORF">GSUB_07485</name>
</gene>
<dbReference type="PROSITE" id="PS51918">
    <property type="entry name" value="RADICAL_SAM"/>
    <property type="match status" value="1"/>
</dbReference>
<feature type="domain" description="Radical SAM core" evidence="9">
    <location>
        <begin position="53"/>
        <end position="270"/>
    </location>
</feature>
<keyword evidence="6" id="KW-0093">Biotin biosynthesis</keyword>
<sequence length="346" mass="38137">MNIETLIEKSRAQEPFSREEIVAMLSFPSVSEQTMRLMAEGSRISRELTDNQAEVQGQFALNLAPCPINCQFCSFSSEYEIFREQTQISAEQAVESAKLFDSNRENAAVLMMATADYGFERLLETAQEVRRALDPSTLLIANVGDMSLENAKRMKESGFHGVYHAVRIGEGSATRAPKKQRLRSIRNFQEAGLIVGTCVEPIGPEHSNEEIAEHIMLAGSFDPAFSGAARRITIPGSKLEKHGMISELRMSQIVAVTRIATPRSVTGNCSHEPCSLAAAAGASLFWAETGANPRDIKEKTEEGRGLSVQGCADLFREADWQVRTQPSLYFSKTHKCLADPDMSLQV</sequence>
<evidence type="ECO:0000256" key="3">
    <source>
        <dbReference type="ARBA" id="ARBA00022691"/>
    </source>
</evidence>
<evidence type="ECO:0000256" key="1">
    <source>
        <dbReference type="ARBA" id="ARBA00001966"/>
    </source>
</evidence>
<dbReference type="GO" id="GO:0009102">
    <property type="term" value="P:biotin biosynthetic process"/>
    <property type="evidence" value="ECO:0007669"/>
    <property type="project" value="UniProtKB-KW"/>
</dbReference>
<dbReference type="AlphaFoldDB" id="A0A0B5FGH1"/>
<dbReference type="CDD" id="cd01335">
    <property type="entry name" value="Radical_SAM"/>
    <property type="match status" value="1"/>
</dbReference>